<organism evidence="10 11">
    <name type="scientific">Momordica charantia</name>
    <name type="common">Bitter gourd</name>
    <name type="synonym">Balsam pear</name>
    <dbReference type="NCBI Taxonomy" id="3673"/>
    <lineage>
        <taxon>Eukaryota</taxon>
        <taxon>Viridiplantae</taxon>
        <taxon>Streptophyta</taxon>
        <taxon>Embryophyta</taxon>
        <taxon>Tracheophyta</taxon>
        <taxon>Spermatophyta</taxon>
        <taxon>Magnoliopsida</taxon>
        <taxon>eudicotyledons</taxon>
        <taxon>Gunneridae</taxon>
        <taxon>Pentapetalae</taxon>
        <taxon>rosids</taxon>
        <taxon>fabids</taxon>
        <taxon>Cucurbitales</taxon>
        <taxon>Cucurbitaceae</taxon>
        <taxon>Momordiceae</taxon>
        <taxon>Momordica</taxon>
    </lineage>
</organism>
<proteinExistence type="predicted"/>
<dbReference type="InterPro" id="IPR013083">
    <property type="entry name" value="Znf_RING/FYVE/PHD"/>
</dbReference>
<dbReference type="GO" id="GO:0007166">
    <property type="term" value="P:cell surface receptor signaling pathway"/>
    <property type="evidence" value="ECO:0007669"/>
    <property type="project" value="InterPro"/>
</dbReference>
<feature type="repeat" description="ARM" evidence="8">
    <location>
        <begin position="485"/>
        <end position="527"/>
    </location>
</feature>
<dbReference type="InterPro" id="IPR059179">
    <property type="entry name" value="MLKL-like_MCAfunc"/>
</dbReference>
<sequence length="725" mass="80767">MEAANDALSTTNTISFYTTINFFFSRENVKFSGKKGLSLNQYPHPHFRIPIKLQRFGEWVEGRGEGKKGKKRRKKKVGMEREFGVIGNNGWSRCSPASSGGRDEGDEVIKELTEANELIAAIGGFSGFRKTQSKECLNLVRRLKMLVPLLEEIRDLHNMVPAEALSPHLAHLKEALVLAKRLLKNCHNGSKIYLAFENEAVMARFHAVYDKLKEALDGMPYDELGVSVELQEQVELMSTQLKRAKCRKDTQDMELAMDMMVVFSKNDERNADPVILERLANKLELRKIADLEAETEAVQKLVKRSRGMPSSESLQQILELLGKFKGIAGMDNDIAPHGPVSSKCLRRCRSAVIPHEFLCPITLEIMTDPVIVATGQTYDRESIQKWLDSNHRTCPKTGQTLAHLSVAPNYALKNLILQWCQKNHYELPKKDGGLGDTPPELAREISSLVHNLSSSQLDVRKEAIINIRVLSKENPENRVWIANSGVIPPLVKLLSYPDLKFQEHTVTALLNLSIDDSNKRLIAREGAIPAIIEILQHGTEEAKENSAAALFSLSMLDENKVLIGTLNGIPPLVDLLRDGTIRGKKDAATALFNLSLNQSNKSRAIKGGIIPPLLRLLEDKSLGMVDEALSILLLLTSHPEGRAELSHNSFIETIVNIMKDGTPKNKECATSLLLELGLNNSPSILVALQYGVYEHLIELTRSGTSRAQRKANSLLQYMSKCEHIP</sequence>
<accession>A0A6J1CFD0</accession>
<evidence type="ECO:0000256" key="2">
    <source>
        <dbReference type="ARBA" id="ARBA00003861"/>
    </source>
</evidence>
<keyword evidence="6" id="KW-0677">Repeat</keyword>
<dbReference type="Pfam" id="PF04564">
    <property type="entry name" value="U-box"/>
    <property type="match status" value="1"/>
</dbReference>
<dbReference type="Gene3D" id="1.20.930.20">
    <property type="entry name" value="Adaptor protein Cbl, N-terminal domain"/>
    <property type="match status" value="1"/>
</dbReference>
<dbReference type="InterPro" id="IPR036537">
    <property type="entry name" value="Adaptor_Cbl_N_dom_sf"/>
</dbReference>
<comment type="catalytic activity">
    <reaction evidence="1">
        <text>S-ubiquitinyl-[E2 ubiquitin-conjugating enzyme]-L-cysteine + [acceptor protein]-L-lysine = [E2 ubiquitin-conjugating enzyme]-L-cysteine + N(6)-ubiquitinyl-[acceptor protein]-L-lysine.</text>
        <dbReference type="EC" id="2.3.2.27"/>
    </reaction>
</comment>
<dbReference type="FunFam" id="1.25.10.10:FF:000082">
    <property type="entry name" value="RING-type E3 ubiquitin transferase"/>
    <property type="match status" value="1"/>
</dbReference>
<evidence type="ECO:0000313" key="11">
    <source>
        <dbReference type="RefSeq" id="XP_022140545.1"/>
    </source>
</evidence>
<dbReference type="InterPro" id="IPR000225">
    <property type="entry name" value="Armadillo"/>
</dbReference>
<dbReference type="Pfam" id="PF25598">
    <property type="entry name" value="ARM_PUB"/>
    <property type="match status" value="1"/>
</dbReference>
<dbReference type="AlphaFoldDB" id="A0A6J1CFD0"/>
<evidence type="ECO:0000256" key="7">
    <source>
        <dbReference type="ARBA" id="ARBA00022786"/>
    </source>
</evidence>
<keyword evidence="5" id="KW-0808">Transferase</keyword>
<evidence type="ECO:0000256" key="5">
    <source>
        <dbReference type="ARBA" id="ARBA00022679"/>
    </source>
</evidence>
<dbReference type="CDD" id="cd21037">
    <property type="entry name" value="MLKL_NTD"/>
    <property type="match status" value="1"/>
</dbReference>
<dbReference type="OrthoDB" id="7537227at2759"/>
<keyword evidence="7" id="KW-0833">Ubl conjugation pathway</keyword>
<comment type="pathway">
    <text evidence="3">Protein modification; protein ubiquitination.</text>
</comment>
<dbReference type="PROSITE" id="PS51698">
    <property type="entry name" value="U_BOX"/>
    <property type="match status" value="1"/>
</dbReference>
<dbReference type="InterPro" id="IPR003613">
    <property type="entry name" value="Ubox_domain"/>
</dbReference>
<evidence type="ECO:0000256" key="6">
    <source>
        <dbReference type="ARBA" id="ARBA00022737"/>
    </source>
</evidence>
<dbReference type="FunFam" id="1.20.930.20:FF:000002">
    <property type="entry name" value="RING-type E3 ubiquitin transferase"/>
    <property type="match status" value="1"/>
</dbReference>
<name>A0A6J1CFD0_MOMCH</name>
<dbReference type="PANTHER" id="PTHR23315">
    <property type="entry name" value="U BOX DOMAIN-CONTAINING"/>
    <property type="match status" value="1"/>
</dbReference>
<dbReference type="GO" id="GO:0016567">
    <property type="term" value="P:protein ubiquitination"/>
    <property type="evidence" value="ECO:0007669"/>
    <property type="project" value="UniProtKB-UniPathway"/>
</dbReference>
<evidence type="ECO:0000256" key="3">
    <source>
        <dbReference type="ARBA" id="ARBA00004906"/>
    </source>
</evidence>
<dbReference type="RefSeq" id="XP_022140545.1">
    <property type="nucleotide sequence ID" value="XM_022284853.1"/>
</dbReference>
<dbReference type="InterPro" id="IPR057623">
    <property type="entry name" value="PUB12-19-like_N"/>
</dbReference>
<dbReference type="Proteomes" id="UP000504603">
    <property type="component" value="Unplaced"/>
</dbReference>
<reference evidence="11" key="1">
    <citation type="submission" date="2025-08" db="UniProtKB">
        <authorList>
            <consortium name="RefSeq"/>
        </authorList>
    </citation>
    <scope>IDENTIFICATION</scope>
    <source>
        <strain evidence="11">OHB3-1</strain>
    </source>
</reference>
<dbReference type="InterPro" id="IPR011989">
    <property type="entry name" value="ARM-like"/>
</dbReference>
<dbReference type="GeneID" id="111011180"/>
<dbReference type="Gene3D" id="1.25.10.10">
    <property type="entry name" value="Leucine-rich Repeat Variant"/>
    <property type="match status" value="2"/>
</dbReference>
<keyword evidence="10" id="KW-1185">Reference proteome</keyword>
<evidence type="ECO:0000259" key="9">
    <source>
        <dbReference type="PROSITE" id="PS51698"/>
    </source>
</evidence>
<feature type="domain" description="U-box" evidence="9">
    <location>
        <begin position="352"/>
        <end position="426"/>
    </location>
</feature>
<dbReference type="Gene3D" id="3.30.40.10">
    <property type="entry name" value="Zinc/RING finger domain, C3HC4 (zinc finger)"/>
    <property type="match status" value="1"/>
</dbReference>
<dbReference type="InterPro" id="IPR058678">
    <property type="entry name" value="ARM_PUB"/>
</dbReference>
<dbReference type="GO" id="GO:0061630">
    <property type="term" value="F:ubiquitin protein ligase activity"/>
    <property type="evidence" value="ECO:0007669"/>
    <property type="project" value="UniProtKB-EC"/>
</dbReference>
<evidence type="ECO:0000313" key="10">
    <source>
        <dbReference type="Proteomes" id="UP000504603"/>
    </source>
</evidence>
<gene>
    <name evidence="11" type="primary">LOC111011180</name>
</gene>
<evidence type="ECO:0000256" key="8">
    <source>
        <dbReference type="PROSITE-ProRule" id="PRU00259"/>
    </source>
</evidence>
<feature type="repeat" description="ARM" evidence="8">
    <location>
        <begin position="526"/>
        <end position="568"/>
    </location>
</feature>
<dbReference type="EC" id="2.3.2.27" evidence="4"/>
<evidence type="ECO:0000256" key="1">
    <source>
        <dbReference type="ARBA" id="ARBA00000900"/>
    </source>
</evidence>
<dbReference type="CDD" id="cd16664">
    <property type="entry name" value="RING-Ubox_PUB"/>
    <property type="match status" value="1"/>
</dbReference>
<dbReference type="FunFam" id="3.30.40.10:FF:000335">
    <property type="entry name" value="RING-type E3 ubiquitin transferase"/>
    <property type="match status" value="1"/>
</dbReference>
<dbReference type="SUPFAM" id="SSF48371">
    <property type="entry name" value="ARM repeat"/>
    <property type="match status" value="1"/>
</dbReference>
<dbReference type="PANTHER" id="PTHR23315:SF49">
    <property type="entry name" value="RING-TYPE E3 UBIQUITIN TRANSFERASE"/>
    <property type="match status" value="1"/>
</dbReference>
<dbReference type="Pfam" id="PF25368">
    <property type="entry name" value="PUB10_N"/>
    <property type="match status" value="1"/>
</dbReference>
<dbReference type="PROSITE" id="PS50176">
    <property type="entry name" value="ARM_REPEAT"/>
    <property type="match status" value="3"/>
</dbReference>
<comment type="function">
    <text evidence="2">Functions as an E3 ubiquitin ligase.</text>
</comment>
<protein>
    <recommendedName>
        <fullName evidence="4">RING-type E3 ubiquitin transferase</fullName>
        <ecNumber evidence="4">2.3.2.27</ecNumber>
    </recommendedName>
</protein>
<dbReference type="SMART" id="SM00504">
    <property type="entry name" value="Ubox"/>
    <property type="match status" value="1"/>
</dbReference>
<dbReference type="SUPFAM" id="SSF57850">
    <property type="entry name" value="RING/U-box"/>
    <property type="match status" value="1"/>
</dbReference>
<dbReference type="SMART" id="SM00185">
    <property type="entry name" value="ARM"/>
    <property type="match status" value="5"/>
</dbReference>
<evidence type="ECO:0000256" key="4">
    <source>
        <dbReference type="ARBA" id="ARBA00012483"/>
    </source>
</evidence>
<dbReference type="InterPro" id="IPR045210">
    <property type="entry name" value="RING-Ubox_PUB"/>
</dbReference>
<feature type="repeat" description="ARM" evidence="8">
    <location>
        <begin position="567"/>
        <end position="609"/>
    </location>
</feature>
<dbReference type="KEGG" id="mcha:111011180"/>
<dbReference type="InterPro" id="IPR016024">
    <property type="entry name" value="ARM-type_fold"/>
</dbReference>
<dbReference type="UniPathway" id="UPA00143"/>